<dbReference type="PROSITE" id="PS51000">
    <property type="entry name" value="HTH_DEOR_2"/>
    <property type="match status" value="1"/>
</dbReference>
<proteinExistence type="predicted"/>
<comment type="caution">
    <text evidence="5">The sequence shown here is derived from an EMBL/GenBank/DDBJ whole genome shotgun (WGS) entry which is preliminary data.</text>
</comment>
<dbReference type="InterPro" id="IPR001034">
    <property type="entry name" value="DeoR_HTH"/>
</dbReference>
<evidence type="ECO:0000313" key="5">
    <source>
        <dbReference type="EMBL" id="HIZ35316.1"/>
    </source>
</evidence>
<reference evidence="5" key="2">
    <citation type="submission" date="2021-04" db="EMBL/GenBank/DDBJ databases">
        <authorList>
            <person name="Gilroy R."/>
        </authorList>
    </citation>
    <scope>NUCLEOTIDE SEQUENCE</scope>
    <source>
        <strain evidence="5">ChiGjej4B4-7305</strain>
    </source>
</reference>
<feature type="domain" description="HTH deoR-type" evidence="4">
    <location>
        <begin position="4"/>
        <end position="62"/>
    </location>
</feature>
<dbReference type="InterPro" id="IPR036388">
    <property type="entry name" value="WH-like_DNA-bd_sf"/>
</dbReference>
<dbReference type="AlphaFoldDB" id="A0A9D2J3J2"/>
<dbReference type="SUPFAM" id="SSF46785">
    <property type="entry name" value="Winged helix' DNA-binding domain"/>
    <property type="match status" value="1"/>
</dbReference>
<dbReference type="PIRSF" id="PIRSF016838">
    <property type="entry name" value="PafC"/>
    <property type="match status" value="1"/>
</dbReference>
<dbReference type="PANTHER" id="PTHR34580">
    <property type="match status" value="1"/>
</dbReference>
<dbReference type="InterPro" id="IPR026881">
    <property type="entry name" value="WYL_dom"/>
</dbReference>
<keyword evidence="1" id="KW-0805">Transcription regulation</keyword>
<keyword evidence="3" id="KW-0804">Transcription</keyword>
<dbReference type="PROSITE" id="PS52050">
    <property type="entry name" value="WYL"/>
    <property type="match status" value="1"/>
</dbReference>
<dbReference type="InterPro" id="IPR051534">
    <property type="entry name" value="CBASS_pafABC_assoc_protein"/>
</dbReference>
<dbReference type="Proteomes" id="UP000824037">
    <property type="component" value="Unassembled WGS sequence"/>
</dbReference>
<dbReference type="InterPro" id="IPR036390">
    <property type="entry name" value="WH_DNA-bd_sf"/>
</dbReference>
<dbReference type="InterPro" id="IPR057727">
    <property type="entry name" value="WCX_dom"/>
</dbReference>
<dbReference type="PROSITE" id="PS00894">
    <property type="entry name" value="HTH_DEOR_1"/>
    <property type="match status" value="1"/>
</dbReference>
<name>A0A9D2J3J2_9MICO</name>
<dbReference type="InterPro" id="IPR028349">
    <property type="entry name" value="PafC-like"/>
</dbReference>
<dbReference type="Gene3D" id="1.10.10.10">
    <property type="entry name" value="Winged helix-like DNA-binding domain superfamily/Winged helix DNA-binding domain"/>
    <property type="match status" value="1"/>
</dbReference>
<dbReference type="PANTHER" id="PTHR34580:SF3">
    <property type="entry name" value="PROTEIN PAFB"/>
    <property type="match status" value="1"/>
</dbReference>
<dbReference type="Pfam" id="PF25583">
    <property type="entry name" value="WCX"/>
    <property type="match status" value="1"/>
</dbReference>
<evidence type="ECO:0000256" key="1">
    <source>
        <dbReference type="ARBA" id="ARBA00023015"/>
    </source>
</evidence>
<dbReference type="InterPro" id="IPR018356">
    <property type="entry name" value="Tscrpt_reg_HTH_DeoR_CS"/>
</dbReference>
<accession>A0A9D2J3J2</accession>
<dbReference type="GO" id="GO:0003677">
    <property type="term" value="F:DNA binding"/>
    <property type="evidence" value="ECO:0007669"/>
    <property type="project" value="UniProtKB-KW"/>
</dbReference>
<evidence type="ECO:0000256" key="2">
    <source>
        <dbReference type="ARBA" id="ARBA00023125"/>
    </source>
</evidence>
<evidence type="ECO:0000259" key="4">
    <source>
        <dbReference type="PROSITE" id="PS51000"/>
    </source>
</evidence>
<dbReference type="EMBL" id="DXBY01000097">
    <property type="protein sequence ID" value="HIZ35316.1"/>
    <property type="molecule type" value="Genomic_DNA"/>
</dbReference>
<evidence type="ECO:0000313" key="6">
    <source>
        <dbReference type="Proteomes" id="UP000824037"/>
    </source>
</evidence>
<sequence>MADTSVRTLQLLSLLQSHRYWSGQELADRLGISLRTLRRDVDRLRELGYPVDADRGVGGGYQMAPGAAMPPLVLDDDEAVALTVGLHLAAQATVSGIAESAVGALAKAIQVMPGRLRRRADALRSALVSPGVGDPGPQAGADTLLALAQACRDRVRAQFSYTDATERTSERTVEPIQLVVVGRRWYLACFDTDRADWRSFRLDRMGTVQLTGERFAPRALPGGDAAAFVERSRARGLGGEEFSAGLAGPVEVVQERIGRWAQVTEAGAGRCRVDFPAATPEWAAFALAASGARVEWAEPESLRAMLQDWSQRLASVQAQP</sequence>
<dbReference type="Pfam" id="PF08279">
    <property type="entry name" value="HTH_11"/>
    <property type="match status" value="1"/>
</dbReference>
<dbReference type="GO" id="GO:0003700">
    <property type="term" value="F:DNA-binding transcription factor activity"/>
    <property type="evidence" value="ECO:0007669"/>
    <property type="project" value="InterPro"/>
</dbReference>
<protein>
    <submittedName>
        <fullName evidence="5">YafY family transcriptional regulator</fullName>
    </submittedName>
</protein>
<dbReference type="InterPro" id="IPR013196">
    <property type="entry name" value="HTH_11"/>
</dbReference>
<evidence type="ECO:0000256" key="3">
    <source>
        <dbReference type="ARBA" id="ARBA00023163"/>
    </source>
</evidence>
<gene>
    <name evidence="5" type="ORF">H9815_06025</name>
</gene>
<dbReference type="Pfam" id="PF13280">
    <property type="entry name" value="WYL"/>
    <property type="match status" value="1"/>
</dbReference>
<keyword evidence="2" id="KW-0238">DNA-binding</keyword>
<reference evidence="5" key="1">
    <citation type="journal article" date="2021" name="PeerJ">
        <title>Extensive microbial diversity within the chicken gut microbiome revealed by metagenomics and culture.</title>
        <authorList>
            <person name="Gilroy R."/>
            <person name="Ravi A."/>
            <person name="Getino M."/>
            <person name="Pursley I."/>
            <person name="Horton D.L."/>
            <person name="Alikhan N.F."/>
            <person name="Baker D."/>
            <person name="Gharbi K."/>
            <person name="Hall N."/>
            <person name="Watson M."/>
            <person name="Adriaenssens E.M."/>
            <person name="Foster-Nyarko E."/>
            <person name="Jarju S."/>
            <person name="Secka A."/>
            <person name="Antonio M."/>
            <person name="Oren A."/>
            <person name="Chaudhuri R.R."/>
            <person name="La Ragione R."/>
            <person name="Hildebrand F."/>
            <person name="Pallen M.J."/>
        </authorList>
    </citation>
    <scope>NUCLEOTIDE SEQUENCE</scope>
    <source>
        <strain evidence="5">ChiGjej4B4-7305</strain>
    </source>
</reference>
<organism evidence="5 6">
    <name type="scientific">Candidatus Ruania gallistercoris</name>
    <dbReference type="NCBI Taxonomy" id="2838746"/>
    <lineage>
        <taxon>Bacteria</taxon>
        <taxon>Bacillati</taxon>
        <taxon>Actinomycetota</taxon>
        <taxon>Actinomycetes</taxon>
        <taxon>Micrococcales</taxon>
        <taxon>Ruaniaceae</taxon>
        <taxon>Ruania</taxon>
    </lineage>
</organism>